<organism evidence="1 2">
    <name type="scientific">Staphylococcus pseudintermedius</name>
    <dbReference type="NCBI Taxonomy" id="283734"/>
    <lineage>
        <taxon>Bacteria</taxon>
        <taxon>Bacillati</taxon>
        <taxon>Bacillota</taxon>
        <taxon>Bacilli</taxon>
        <taxon>Bacillales</taxon>
        <taxon>Staphylococcaceae</taxon>
        <taxon>Staphylococcus</taxon>
        <taxon>Staphylococcus intermedius group</taxon>
    </lineage>
</organism>
<gene>
    <name evidence="1" type="ORF">DV961_13355</name>
</gene>
<sequence length="73" mass="8469">TYHTLVRVDVNGGKHENPDGTVAPKSHIHIYNNSFDKKDKFAYEINLADFPDIYNVYSAYISFLDYNNVKELE</sequence>
<dbReference type="EMBL" id="QQPC01000187">
    <property type="protein sequence ID" value="REA80013.1"/>
    <property type="molecule type" value="Genomic_DNA"/>
</dbReference>
<dbReference type="AlphaFoldDB" id="A0A3D8YKN6"/>
<comment type="caution">
    <text evidence="1">The sequence shown here is derived from an EMBL/GenBank/DDBJ whole genome shotgun (WGS) entry which is preliminary data.</text>
</comment>
<dbReference type="Proteomes" id="UP000256409">
    <property type="component" value="Unassembled WGS sequence"/>
</dbReference>
<dbReference type="InterPro" id="IPR053916">
    <property type="entry name" value="DUF6978"/>
</dbReference>
<protein>
    <submittedName>
        <fullName evidence="1">Uncharacterized protein</fullName>
    </submittedName>
</protein>
<name>A0A3D8YKN6_STAPS</name>
<reference evidence="2" key="1">
    <citation type="journal article" date="2018" name="Vet. Microbiol.">
        <title>Molecular epidemiology of methicillin-resistant staphylococci amongst veterinary personnel, personnel-owned pets, patients and the hospital environment of two companion animal veterinary hospitals.</title>
        <authorList>
            <person name="Worthing K.A."/>
            <person name="Brown J."/>
            <person name="Gerber L."/>
            <person name="Abraham S."/>
            <person name="Trott D."/>
            <person name="Norris J.M."/>
        </authorList>
    </citation>
    <scope>NUCLEOTIDE SEQUENCE [LARGE SCALE GENOMIC DNA]</scope>
    <source>
        <strain evidence="2">ST496-2</strain>
    </source>
</reference>
<feature type="non-terminal residue" evidence="1">
    <location>
        <position position="1"/>
    </location>
</feature>
<proteinExistence type="predicted"/>
<accession>A0A3D8YKN6</accession>
<evidence type="ECO:0000313" key="1">
    <source>
        <dbReference type="EMBL" id="REA80013.1"/>
    </source>
</evidence>
<dbReference type="Pfam" id="PF22398">
    <property type="entry name" value="DUF6978"/>
    <property type="match status" value="1"/>
</dbReference>
<evidence type="ECO:0000313" key="2">
    <source>
        <dbReference type="Proteomes" id="UP000256409"/>
    </source>
</evidence>